<dbReference type="RefSeq" id="WP_033801955.1">
    <property type="nucleotide sequence ID" value="NZ_BRVT01000030.1"/>
</dbReference>
<evidence type="ECO:0000313" key="2">
    <source>
        <dbReference type="Proteomes" id="UP000186595"/>
    </source>
</evidence>
<dbReference type="AlphaFoldDB" id="A0AAP7P8V1"/>
<proteinExistence type="predicted"/>
<dbReference type="EMBL" id="MPGR01000001">
    <property type="protein sequence ID" value="OKB72453.1"/>
    <property type="molecule type" value="Genomic_DNA"/>
</dbReference>
<comment type="caution">
    <text evidence="1">The sequence shown here is derived from an EMBL/GenBank/DDBJ whole genome shotgun (WGS) entry which is preliminary data.</text>
</comment>
<name>A0AAP7P8V1_ECOLX</name>
<reference evidence="1 2" key="1">
    <citation type="submission" date="2016-11" db="EMBL/GenBank/DDBJ databases">
        <title>Draft genome sequences of five Shigatoxin-producing Escherichia coli isolates harboring the new recently described Subtilase cytotoxin allelic variant subAB2-3.</title>
        <authorList>
            <person name="Tasara T."/>
            <person name="Fierz L."/>
            <person name="Klumpp J."/>
            <person name="Schmidt H."/>
            <person name="Stephan R."/>
        </authorList>
    </citation>
    <scope>NUCLEOTIDE SEQUENCE [LARGE SCALE GENOMIC DNA]</scope>
    <source>
        <strain evidence="1 2">453</strain>
    </source>
</reference>
<gene>
    <name evidence="1" type="ORF">BMT50_06525</name>
</gene>
<evidence type="ECO:0000313" key="1">
    <source>
        <dbReference type="EMBL" id="OKB72453.1"/>
    </source>
</evidence>
<sequence>MSELSSRPAREPVVYTLEQVSTIPEKQWHAFVLAVTETFWQLPEALRPQNAYFGSLTRASELFPVTDTLAFYCRSADGLWSVNVTIEREHSRNILALNELNFGRQPGDFFARTVFVLLHNLCPDCFRIHSTVGGASWSLPLKWIKRYLGHENFSAPESVLTTLVRGDAFDSLLLQFLSGQGRQLSPDDWAALEEAEYQLYWLRLLPVGGNRTP</sequence>
<accession>A0AAP7P8V1</accession>
<protein>
    <submittedName>
        <fullName evidence="1">Uncharacterized protein</fullName>
    </submittedName>
</protein>
<organism evidence="1 2">
    <name type="scientific">Escherichia coli</name>
    <dbReference type="NCBI Taxonomy" id="562"/>
    <lineage>
        <taxon>Bacteria</taxon>
        <taxon>Pseudomonadati</taxon>
        <taxon>Pseudomonadota</taxon>
        <taxon>Gammaproteobacteria</taxon>
        <taxon>Enterobacterales</taxon>
        <taxon>Enterobacteriaceae</taxon>
        <taxon>Escherichia</taxon>
    </lineage>
</organism>
<dbReference type="Proteomes" id="UP000186595">
    <property type="component" value="Unassembled WGS sequence"/>
</dbReference>